<sequence>MPSLQEYWQSGFRGLHIEECISNAFADFAPYAGADQQRIVVSRQTPTPGRPVARCGDATAVGAVVGTPIGPASHVASSSSVIVEENGDFTVQMRDPHAGSLAFSTTGHMQMEAAVRVDMPVQSFMSEQTSPYTGTKGAVSEGTALSTLSPTSESVHGPMEPPRVSGNTESAPNAAATVVTAVAAMHPATQLKPSHLRFTDFTRPLTMAASEATADWINRARAPGPWGQLELDMSIPNWSTNRQSVGIRAGPAALRVNRTLSSGTAAVTGSPMNSASLSENEMAGTDGGADHRHQYTLDAAVCVPLGGSTAVASRAARRMLDGKPVAVLPAAPWALTCGMQLPFALGDTLVGVSLQNDRASSVTMPLPGVEWVLTAPATASSDASLPADSLLPGAGELRHMACVPSLLRPSHRDNSSGPGDHTSPASGAATPLYVAIPSTTVRLLLVQTLASHTLVRRDASGLPASQLDMSGSGYSASTNGSRIASSYDWRQLPTLVGVNFGFDRDRLRMSAASILHDGEVDLEAAAVLDVTPWMPRMPTVLKLGYNNAGRLAAGITSLFYETVTATLGMHMARGEQARFGIEVSF</sequence>
<evidence type="ECO:0000313" key="3">
    <source>
        <dbReference type="Proteomes" id="UP000419144"/>
    </source>
</evidence>
<feature type="region of interest" description="Disordered" evidence="1">
    <location>
        <begin position="265"/>
        <end position="287"/>
    </location>
</feature>
<accession>A0A640KMA1</accession>
<dbReference type="VEuPathDB" id="TriTrypDB:LtaPh_2209600"/>
<evidence type="ECO:0000313" key="2">
    <source>
        <dbReference type="EMBL" id="GET88569.1"/>
    </source>
</evidence>
<name>A0A640KMA1_LEITA</name>
<evidence type="ECO:0000256" key="1">
    <source>
        <dbReference type="SAM" id="MobiDB-lite"/>
    </source>
</evidence>
<dbReference type="AlphaFoldDB" id="A0A640KMA1"/>
<feature type="region of interest" description="Disordered" evidence="1">
    <location>
        <begin position="147"/>
        <end position="172"/>
    </location>
</feature>
<dbReference type="EMBL" id="BLBS01000029">
    <property type="protein sequence ID" value="GET88569.1"/>
    <property type="molecule type" value="Genomic_DNA"/>
</dbReference>
<comment type="caution">
    <text evidence="2">The sequence shown here is derived from an EMBL/GenBank/DDBJ whole genome shotgun (WGS) entry which is preliminary data.</text>
</comment>
<reference evidence="2" key="1">
    <citation type="submission" date="2019-11" db="EMBL/GenBank/DDBJ databases">
        <title>Leishmania tarentolae CDS.</title>
        <authorList>
            <person name="Goto Y."/>
            <person name="Yamagishi J."/>
        </authorList>
    </citation>
    <scope>NUCLEOTIDE SEQUENCE [LARGE SCALE GENOMIC DNA]</scope>
    <source>
        <strain evidence="2">Parrot Tar II</strain>
    </source>
</reference>
<organism evidence="2 3">
    <name type="scientific">Leishmania tarentolae</name>
    <name type="common">Sauroleishmania tarentolae</name>
    <dbReference type="NCBI Taxonomy" id="5689"/>
    <lineage>
        <taxon>Eukaryota</taxon>
        <taxon>Discoba</taxon>
        <taxon>Euglenozoa</taxon>
        <taxon>Kinetoplastea</taxon>
        <taxon>Metakinetoplastina</taxon>
        <taxon>Trypanosomatida</taxon>
        <taxon>Trypanosomatidae</taxon>
        <taxon>Leishmaniinae</taxon>
        <taxon>Leishmania</taxon>
        <taxon>lizard Leishmania</taxon>
    </lineage>
</organism>
<protein>
    <submittedName>
        <fullName evidence="2">Uncharacterized protein</fullName>
    </submittedName>
</protein>
<keyword evidence="3" id="KW-1185">Reference proteome</keyword>
<proteinExistence type="predicted"/>
<dbReference type="OrthoDB" id="243070at2759"/>
<feature type="region of interest" description="Disordered" evidence="1">
    <location>
        <begin position="407"/>
        <end position="426"/>
    </location>
</feature>
<gene>
    <name evidence="2" type="ORF">LtaPh_2209600</name>
</gene>
<dbReference type="Proteomes" id="UP000419144">
    <property type="component" value="Unassembled WGS sequence"/>
</dbReference>
<feature type="compositionally biased region" description="Polar residues" evidence="1">
    <location>
        <begin position="265"/>
        <end position="279"/>
    </location>
</feature>